<sequence length="343" mass="38045">MGRVTTPPEDDPNNGIPVPQTGTPNQRTGVPVSQFAPPNYHQANVNLSVGRPFSTGLFDCQADQTNAVMTAILPCVTFGQIAEVLDEGETTCPLGSFIYLLMMPALCSQWVMGSKYREKIRRKFNLVEAPYSDCASHVLCPCCSLCQEYRELKARNLDPSLGWNGILAQGQYETGIITFLILKTKKSAKLGLHSRSHHGFEPPVIAKNRKLTYVDVVKITNNFERVLGRGGFGVVYYGVLDNEPVAVKMLTESTALGYKQFKAEVELLLRVHHKDITFVETAMTCLNPSSSRRPTMNQVVLDLKECLNMEMARNMGSRMTDSTNDTSIEVSINFTTELNPVAR</sequence>
<dbReference type="InterPro" id="IPR006461">
    <property type="entry name" value="PLAC_motif_containing"/>
</dbReference>
<reference evidence="4" key="1">
    <citation type="submission" date="2021-01" db="EMBL/GenBank/DDBJ databases">
        <authorList>
            <person name="Bezrukov I."/>
        </authorList>
    </citation>
    <scope>NUCLEOTIDE SEQUENCE</scope>
</reference>
<dbReference type="GO" id="GO:0005524">
    <property type="term" value="F:ATP binding"/>
    <property type="evidence" value="ECO:0007669"/>
    <property type="project" value="UniProtKB-UniRule"/>
</dbReference>
<evidence type="ECO:0000259" key="3">
    <source>
        <dbReference type="PROSITE" id="PS50011"/>
    </source>
</evidence>
<keyword evidence="1" id="KW-0067">ATP-binding</keyword>
<dbReference type="PROSITE" id="PS50011">
    <property type="entry name" value="PROTEIN_KINASE_DOM"/>
    <property type="match status" value="1"/>
</dbReference>
<dbReference type="InterPro" id="IPR011009">
    <property type="entry name" value="Kinase-like_dom_sf"/>
</dbReference>
<evidence type="ECO:0000256" key="1">
    <source>
        <dbReference type="PROSITE-ProRule" id="PRU10141"/>
    </source>
</evidence>
<dbReference type="Gene3D" id="3.30.200.20">
    <property type="entry name" value="Phosphorylase Kinase, domain 1"/>
    <property type="match status" value="1"/>
</dbReference>
<dbReference type="SUPFAM" id="SSF56112">
    <property type="entry name" value="Protein kinase-like (PK-like)"/>
    <property type="match status" value="1"/>
</dbReference>
<feature type="domain" description="Protein kinase" evidence="3">
    <location>
        <begin position="221"/>
        <end position="343"/>
    </location>
</feature>
<dbReference type="Proteomes" id="UP000682877">
    <property type="component" value="Chromosome 1"/>
</dbReference>
<feature type="region of interest" description="Disordered" evidence="2">
    <location>
        <begin position="1"/>
        <end position="33"/>
    </location>
</feature>
<dbReference type="PANTHER" id="PTHR15907">
    <property type="entry name" value="DUF614 FAMILY PROTEIN-RELATED"/>
    <property type="match status" value="1"/>
</dbReference>
<dbReference type="GO" id="GO:0004672">
    <property type="term" value="F:protein kinase activity"/>
    <property type="evidence" value="ECO:0007669"/>
    <property type="project" value="InterPro"/>
</dbReference>
<dbReference type="EMBL" id="LR999451">
    <property type="protein sequence ID" value="CAE5960002.1"/>
    <property type="molecule type" value="Genomic_DNA"/>
</dbReference>
<dbReference type="InterPro" id="IPR001245">
    <property type="entry name" value="Ser-Thr/Tyr_kinase_cat_dom"/>
</dbReference>
<dbReference type="NCBIfam" id="TIGR01571">
    <property type="entry name" value="A_thal_Cys_rich"/>
    <property type="match status" value="1"/>
</dbReference>
<keyword evidence="5" id="KW-1185">Reference proteome</keyword>
<evidence type="ECO:0000256" key="2">
    <source>
        <dbReference type="SAM" id="MobiDB-lite"/>
    </source>
</evidence>
<keyword evidence="1" id="KW-0547">Nucleotide-binding</keyword>
<proteinExistence type="predicted"/>
<dbReference type="Pfam" id="PF07714">
    <property type="entry name" value="PK_Tyr_Ser-Thr"/>
    <property type="match status" value="1"/>
</dbReference>
<evidence type="ECO:0000313" key="4">
    <source>
        <dbReference type="EMBL" id="CAE5960002.1"/>
    </source>
</evidence>
<dbReference type="InterPro" id="IPR017441">
    <property type="entry name" value="Protein_kinase_ATP_BS"/>
</dbReference>
<dbReference type="PROSITE" id="PS00107">
    <property type="entry name" value="PROTEIN_KINASE_ATP"/>
    <property type="match status" value="1"/>
</dbReference>
<name>A0A8S1ZJC6_ARAAE</name>
<protein>
    <recommendedName>
        <fullName evidence="3">Protein kinase domain-containing protein</fullName>
    </recommendedName>
</protein>
<dbReference type="Pfam" id="PF04749">
    <property type="entry name" value="PLAC8"/>
    <property type="match status" value="1"/>
</dbReference>
<dbReference type="AlphaFoldDB" id="A0A8S1ZJC6"/>
<gene>
    <name evidence="4" type="ORF">AARE701A_LOCUS3470</name>
</gene>
<dbReference type="InterPro" id="IPR000719">
    <property type="entry name" value="Prot_kinase_dom"/>
</dbReference>
<feature type="binding site" evidence="1">
    <location>
        <position position="248"/>
    </location>
    <ligand>
        <name>ATP</name>
        <dbReference type="ChEBI" id="CHEBI:30616"/>
    </ligand>
</feature>
<accession>A0A8S1ZJC6</accession>
<evidence type="ECO:0000313" key="5">
    <source>
        <dbReference type="Proteomes" id="UP000682877"/>
    </source>
</evidence>
<organism evidence="4 5">
    <name type="scientific">Arabidopsis arenosa</name>
    <name type="common">Sand rock-cress</name>
    <name type="synonym">Cardaminopsis arenosa</name>
    <dbReference type="NCBI Taxonomy" id="38785"/>
    <lineage>
        <taxon>Eukaryota</taxon>
        <taxon>Viridiplantae</taxon>
        <taxon>Streptophyta</taxon>
        <taxon>Embryophyta</taxon>
        <taxon>Tracheophyta</taxon>
        <taxon>Spermatophyta</taxon>
        <taxon>Magnoliopsida</taxon>
        <taxon>eudicotyledons</taxon>
        <taxon>Gunneridae</taxon>
        <taxon>Pentapetalae</taxon>
        <taxon>rosids</taxon>
        <taxon>malvids</taxon>
        <taxon>Brassicales</taxon>
        <taxon>Brassicaceae</taxon>
        <taxon>Camelineae</taxon>
        <taxon>Arabidopsis</taxon>
    </lineage>
</organism>